<dbReference type="EMBL" id="MU004242">
    <property type="protein sequence ID" value="KAF2664763.1"/>
    <property type="molecule type" value="Genomic_DNA"/>
</dbReference>
<dbReference type="Proteomes" id="UP000799302">
    <property type="component" value="Unassembled WGS sequence"/>
</dbReference>
<sequence length="158" mass="18592">MFSDFLRKARRGCCDGYPDSWDDLQYLSTTRIPIHPSYHALLTSPSPYRVPLLTISKDARRHRQLQAPRLRHPRSTHQTNRQKSQSQKTHRSKEDSWRRTWPPSRKHQQEDNCCCQAKSNQGCKEEGCAKSTQSRWCRQGKRTTEEGQWCGQEVNDFC</sequence>
<dbReference type="AlphaFoldDB" id="A0A6A6U0I7"/>
<feature type="compositionally biased region" description="Polar residues" evidence="1">
    <location>
        <begin position="76"/>
        <end position="87"/>
    </location>
</feature>
<keyword evidence="3" id="KW-1185">Reference proteome</keyword>
<evidence type="ECO:0000313" key="3">
    <source>
        <dbReference type="Proteomes" id="UP000799302"/>
    </source>
</evidence>
<name>A0A6A6U0I7_9PEZI</name>
<proteinExistence type="predicted"/>
<evidence type="ECO:0000256" key="1">
    <source>
        <dbReference type="SAM" id="MobiDB-lite"/>
    </source>
</evidence>
<gene>
    <name evidence="2" type="ORF">BT63DRAFT_97647</name>
</gene>
<evidence type="ECO:0000313" key="2">
    <source>
        <dbReference type="EMBL" id="KAF2664763.1"/>
    </source>
</evidence>
<organism evidence="2 3">
    <name type="scientific">Microthyrium microscopicum</name>
    <dbReference type="NCBI Taxonomy" id="703497"/>
    <lineage>
        <taxon>Eukaryota</taxon>
        <taxon>Fungi</taxon>
        <taxon>Dikarya</taxon>
        <taxon>Ascomycota</taxon>
        <taxon>Pezizomycotina</taxon>
        <taxon>Dothideomycetes</taxon>
        <taxon>Dothideomycetes incertae sedis</taxon>
        <taxon>Microthyriales</taxon>
        <taxon>Microthyriaceae</taxon>
        <taxon>Microthyrium</taxon>
    </lineage>
</organism>
<reference evidence="2" key="1">
    <citation type="journal article" date="2020" name="Stud. Mycol.">
        <title>101 Dothideomycetes genomes: a test case for predicting lifestyles and emergence of pathogens.</title>
        <authorList>
            <person name="Haridas S."/>
            <person name="Albert R."/>
            <person name="Binder M."/>
            <person name="Bloem J."/>
            <person name="Labutti K."/>
            <person name="Salamov A."/>
            <person name="Andreopoulos B."/>
            <person name="Baker S."/>
            <person name="Barry K."/>
            <person name="Bills G."/>
            <person name="Bluhm B."/>
            <person name="Cannon C."/>
            <person name="Castanera R."/>
            <person name="Culley D."/>
            <person name="Daum C."/>
            <person name="Ezra D."/>
            <person name="Gonzalez J."/>
            <person name="Henrissat B."/>
            <person name="Kuo A."/>
            <person name="Liang C."/>
            <person name="Lipzen A."/>
            <person name="Lutzoni F."/>
            <person name="Magnuson J."/>
            <person name="Mondo S."/>
            <person name="Nolan M."/>
            <person name="Ohm R."/>
            <person name="Pangilinan J."/>
            <person name="Park H.-J."/>
            <person name="Ramirez L."/>
            <person name="Alfaro M."/>
            <person name="Sun H."/>
            <person name="Tritt A."/>
            <person name="Yoshinaga Y."/>
            <person name="Zwiers L.-H."/>
            <person name="Turgeon B."/>
            <person name="Goodwin S."/>
            <person name="Spatafora J."/>
            <person name="Crous P."/>
            <person name="Grigoriev I."/>
        </authorList>
    </citation>
    <scope>NUCLEOTIDE SEQUENCE</scope>
    <source>
        <strain evidence="2">CBS 115976</strain>
    </source>
</reference>
<feature type="region of interest" description="Disordered" evidence="1">
    <location>
        <begin position="61"/>
        <end position="108"/>
    </location>
</feature>
<protein>
    <submittedName>
        <fullName evidence="2">Uncharacterized protein</fullName>
    </submittedName>
</protein>
<accession>A0A6A6U0I7</accession>
<feature type="compositionally biased region" description="Basic residues" evidence="1">
    <location>
        <begin position="61"/>
        <end position="75"/>
    </location>
</feature>